<accession>A0A562K7W5</accession>
<dbReference type="RefSeq" id="WP_144539998.1">
    <property type="nucleotide sequence ID" value="NZ_CBCSDC010000009.1"/>
</dbReference>
<proteinExistence type="predicted"/>
<dbReference type="InterPro" id="IPR010461">
    <property type="entry name" value="ComK"/>
</dbReference>
<dbReference type="OrthoDB" id="2731896at2"/>
<sequence>MGSIKEKFVIRRDTMAILPGFTTSGNYSKVMEGNHNFCVDLSPYQLMNESLLHYCSDLKGAIRGTKTILGNIHIPPVRINGNPDMYWIPHKSPKQADCVWIALHHIADIDYYSKNHTSVILSNGCIIILEISLKQLQFRIDSAEQLQYKMKKKTDRTRTFMLDPEYGMQFIRDEYNNYRNKDLKQVF</sequence>
<dbReference type="Proteomes" id="UP000318667">
    <property type="component" value="Unassembled WGS sequence"/>
</dbReference>
<protein>
    <submittedName>
        <fullName evidence="1">Competence protein ComK</fullName>
    </submittedName>
</protein>
<gene>
    <name evidence="1" type="ORF">IQ19_00790</name>
</gene>
<evidence type="ECO:0000313" key="2">
    <source>
        <dbReference type="Proteomes" id="UP000318667"/>
    </source>
</evidence>
<dbReference type="Pfam" id="PF06338">
    <property type="entry name" value="ComK"/>
    <property type="match status" value="1"/>
</dbReference>
<reference evidence="1 2" key="1">
    <citation type="journal article" date="2015" name="Stand. Genomic Sci.">
        <title>Genomic Encyclopedia of Bacterial and Archaeal Type Strains, Phase III: the genomes of soil and plant-associated and newly described type strains.</title>
        <authorList>
            <person name="Whitman W.B."/>
            <person name="Woyke T."/>
            <person name="Klenk H.P."/>
            <person name="Zhou Y."/>
            <person name="Lilburn T.G."/>
            <person name="Beck B.J."/>
            <person name="De Vos P."/>
            <person name="Vandamme P."/>
            <person name="Eisen J.A."/>
            <person name="Garrity G."/>
            <person name="Hugenholtz P."/>
            <person name="Kyrpides N.C."/>
        </authorList>
    </citation>
    <scope>NUCLEOTIDE SEQUENCE [LARGE SCALE GENOMIC DNA]</scope>
    <source>
        <strain evidence="1 2">CGMCC 1.10115</strain>
    </source>
</reference>
<name>A0A562K7W5_9BACI</name>
<evidence type="ECO:0000313" key="1">
    <source>
        <dbReference type="EMBL" id="TWH91333.1"/>
    </source>
</evidence>
<dbReference type="GeneID" id="65402063"/>
<organism evidence="1 2">
    <name type="scientific">Cytobacillus oceanisediminis</name>
    <dbReference type="NCBI Taxonomy" id="665099"/>
    <lineage>
        <taxon>Bacteria</taxon>
        <taxon>Bacillati</taxon>
        <taxon>Bacillota</taxon>
        <taxon>Bacilli</taxon>
        <taxon>Bacillales</taxon>
        <taxon>Bacillaceae</taxon>
        <taxon>Cytobacillus</taxon>
    </lineage>
</organism>
<dbReference type="GO" id="GO:0030420">
    <property type="term" value="P:establishment of competence for transformation"/>
    <property type="evidence" value="ECO:0007669"/>
    <property type="project" value="InterPro"/>
</dbReference>
<keyword evidence="2" id="KW-1185">Reference proteome</keyword>
<comment type="caution">
    <text evidence="1">The sequence shown here is derived from an EMBL/GenBank/DDBJ whole genome shotgun (WGS) entry which is preliminary data.</text>
</comment>
<dbReference type="AlphaFoldDB" id="A0A562K7W5"/>
<dbReference type="EMBL" id="VLKI01000001">
    <property type="protein sequence ID" value="TWH91333.1"/>
    <property type="molecule type" value="Genomic_DNA"/>
</dbReference>